<proteinExistence type="predicted"/>
<comment type="caution">
    <text evidence="1">The sequence shown here is derived from an EMBL/GenBank/DDBJ whole genome shotgun (WGS) entry which is preliminary data.</text>
</comment>
<dbReference type="GO" id="GO:0032259">
    <property type="term" value="P:methylation"/>
    <property type="evidence" value="ECO:0007669"/>
    <property type="project" value="UniProtKB-KW"/>
</dbReference>
<dbReference type="SUPFAM" id="SSF53335">
    <property type="entry name" value="S-adenosyl-L-methionine-dependent methyltransferases"/>
    <property type="match status" value="1"/>
</dbReference>
<accession>A0A5N6BWJ9</accession>
<keyword evidence="2" id="KW-1185">Reference proteome</keyword>
<dbReference type="Gene3D" id="3.40.50.150">
    <property type="entry name" value="Vaccinia Virus protein VP39"/>
    <property type="match status" value="1"/>
</dbReference>
<dbReference type="InterPro" id="IPR006764">
    <property type="entry name" value="SAM_dep_MeTrfase_SAV2177_type"/>
</dbReference>
<dbReference type="Proteomes" id="UP000313066">
    <property type="component" value="Unassembled WGS sequence"/>
</dbReference>
<dbReference type="GO" id="GO:0008168">
    <property type="term" value="F:methyltransferase activity"/>
    <property type="evidence" value="ECO:0007669"/>
    <property type="project" value="UniProtKB-KW"/>
</dbReference>
<dbReference type="PIRSF" id="PIRSF017393">
    <property type="entry name" value="MTase_SAV2177"/>
    <property type="match status" value="1"/>
</dbReference>
<gene>
    <name evidence="1" type="ORF">FH610_013100</name>
</gene>
<dbReference type="AlphaFoldDB" id="A0A5N6BWJ9"/>
<protein>
    <submittedName>
        <fullName evidence="1">SAM-dependent methyltransferase</fullName>
    </submittedName>
</protein>
<keyword evidence="1" id="KW-0489">Methyltransferase</keyword>
<reference evidence="1 2" key="1">
    <citation type="submission" date="2019-10" db="EMBL/GenBank/DDBJ databases">
        <title>Nonomuraea sp. nov., isolated from Phyllanthus amarus.</title>
        <authorList>
            <person name="Klykleung N."/>
            <person name="Tanasupawat S."/>
        </authorList>
    </citation>
    <scope>NUCLEOTIDE SEQUENCE [LARGE SCALE GENOMIC DNA]</scope>
    <source>
        <strain evidence="1 2">CR1-09</strain>
    </source>
</reference>
<organism evidence="1 2">
    <name type="scientific">Microbispora catharanthi</name>
    <dbReference type="NCBI Taxonomy" id="1712871"/>
    <lineage>
        <taxon>Bacteria</taxon>
        <taxon>Bacillati</taxon>
        <taxon>Actinomycetota</taxon>
        <taxon>Actinomycetes</taxon>
        <taxon>Streptosporangiales</taxon>
        <taxon>Streptosporangiaceae</taxon>
        <taxon>Microbispora</taxon>
    </lineage>
</organism>
<name>A0A5N6BWJ9_9ACTN</name>
<sequence length="273" mass="29796">MTETGRVPKGVDPKVPSVARIYDYFLGGKDNFASDREAADQVIRLGREQGYDIPALARANRAFLVRVVRELAEAGVRQFLDIGTGLPTQQNVHQVAAMFGPGSRTVYVDNDPTVLVHARAILADTPDTVVVEGDLQRPGDILADERIRAHLDLNRPVAILALAVLHFFTDDAEVSRIVSNLQDGLPSGGYLAISHTFVRRSEQNKVEQAQSVYGKTSAGGFVHRGPEQLAAMLDGMEVLEPGVVPVELWRPRHDQYPGDPSNSGYIGVLARRP</sequence>
<dbReference type="InterPro" id="IPR029063">
    <property type="entry name" value="SAM-dependent_MTases_sf"/>
</dbReference>
<keyword evidence="1" id="KW-0808">Transferase</keyword>
<dbReference type="EMBL" id="VDMA02000006">
    <property type="protein sequence ID" value="KAB8184852.1"/>
    <property type="molecule type" value="Genomic_DNA"/>
</dbReference>
<evidence type="ECO:0000313" key="1">
    <source>
        <dbReference type="EMBL" id="KAB8184852.1"/>
    </source>
</evidence>
<evidence type="ECO:0000313" key="2">
    <source>
        <dbReference type="Proteomes" id="UP000313066"/>
    </source>
</evidence>
<dbReference type="Pfam" id="PF04672">
    <property type="entry name" value="Methyltransf_19"/>
    <property type="match status" value="1"/>
</dbReference>